<evidence type="ECO:0000256" key="14">
    <source>
        <dbReference type="ARBA" id="ARBA00044508"/>
    </source>
</evidence>
<dbReference type="SUPFAM" id="SSF54495">
    <property type="entry name" value="UBC-like"/>
    <property type="match status" value="1"/>
</dbReference>
<comment type="catalytic activity">
    <reaction evidence="1">
        <text>[E2 ubiquitin-conjugating enzyme]-S-ubiquitinyl-L-cysteine + [acceptor protein]-L-lysine = [E2 ubiquitin-conjugating enzyme]-L-cysteine + [acceptor protein]-N(6)-ubiquitinyl-L-lysine.</text>
        <dbReference type="EC" id="2.3.2.31"/>
    </reaction>
</comment>
<protein>
    <recommendedName>
        <fullName evidence="4">RBR-type E3 ubiquitin transferase</fullName>
        <ecNumber evidence="4">2.3.2.31</ecNumber>
    </recommendedName>
</protein>
<evidence type="ECO:0000256" key="11">
    <source>
        <dbReference type="ARBA" id="ARBA00022833"/>
    </source>
</evidence>
<organism evidence="19 20">
    <name type="scientific">Linderina pennispora</name>
    <dbReference type="NCBI Taxonomy" id="61395"/>
    <lineage>
        <taxon>Eukaryota</taxon>
        <taxon>Fungi</taxon>
        <taxon>Fungi incertae sedis</taxon>
        <taxon>Zoopagomycota</taxon>
        <taxon>Kickxellomycotina</taxon>
        <taxon>Kickxellomycetes</taxon>
        <taxon>Kickxellales</taxon>
        <taxon>Kickxellaceae</taxon>
        <taxon>Linderina</taxon>
    </lineage>
</organism>
<dbReference type="GO" id="GO:0061630">
    <property type="term" value="F:ubiquitin protein ligase activity"/>
    <property type="evidence" value="ECO:0007669"/>
    <property type="project" value="UniProtKB-EC"/>
</dbReference>
<dbReference type="EC" id="2.3.2.31" evidence="4"/>
<evidence type="ECO:0000256" key="1">
    <source>
        <dbReference type="ARBA" id="ARBA00001798"/>
    </source>
</evidence>
<comment type="caution">
    <text evidence="19">The sequence shown here is derived from an EMBL/GenBank/DDBJ whole genome shotgun (WGS) entry which is preliminary data.</text>
</comment>
<dbReference type="OrthoDB" id="1431934at2759"/>
<evidence type="ECO:0000256" key="15">
    <source>
        <dbReference type="PROSITE-ProRule" id="PRU00175"/>
    </source>
</evidence>
<evidence type="ECO:0000259" key="16">
    <source>
        <dbReference type="PROSITE" id="PS50089"/>
    </source>
</evidence>
<dbReference type="Gene3D" id="1.20.120.1750">
    <property type="match status" value="1"/>
</dbReference>
<dbReference type="GO" id="GO:0008270">
    <property type="term" value="F:zinc ion binding"/>
    <property type="evidence" value="ECO:0007669"/>
    <property type="project" value="UniProtKB-KW"/>
</dbReference>
<dbReference type="EMBL" id="MCFD01000009">
    <property type="protein sequence ID" value="ORX68471.1"/>
    <property type="molecule type" value="Genomic_DNA"/>
</dbReference>
<dbReference type="GO" id="GO:0016567">
    <property type="term" value="P:protein ubiquitination"/>
    <property type="evidence" value="ECO:0007669"/>
    <property type="project" value="InterPro"/>
</dbReference>
<keyword evidence="20" id="KW-1185">Reference proteome</keyword>
<evidence type="ECO:0000256" key="2">
    <source>
        <dbReference type="ARBA" id="ARBA00004167"/>
    </source>
</evidence>
<dbReference type="CDD" id="cd20354">
    <property type="entry name" value="Rcat_RBR_RNF14"/>
    <property type="match status" value="1"/>
</dbReference>
<dbReference type="SUPFAM" id="SSF57850">
    <property type="entry name" value="RING/U-box"/>
    <property type="match status" value="3"/>
</dbReference>
<comment type="pathway">
    <text evidence="3">Protein modification; protein ubiquitination.</text>
</comment>
<keyword evidence="11" id="KW-0862">Zinc</keyword>
<dbReference type="AlphaFoldDB" id="A0A1Y1W4M0"/>
<dbReference type="Pfam" id="PF01485">
    <property type="entry name" value="IBR"/>
    <property type="match status" value="1"/>
</dbReference>
<dbReference type="RefSeq" id="XP_040742253.1">
    <property type="nucleotide sequence ID" value="XM_040887873.1"/>
</dbReference>
<keyword evidence="8" id="KW-0677">Repeat</keyword>
<keyword evidence="10" id="KW-0833">Ubl conjugation pathway</keyword>
<comment type="subcellular location">
    <subcellularLocation>
        <location evidence="2">Membrane</location>
        <topology evidence="2">Single-pass membrane protein</topology>
    </subcellularLocation>
</comment>
<reference evidence="19 20" key="1">
    <citation type="submission" date="2016-07" db="EMBL/GenBank/DDBJ databases">
        <title>Pervasive Adenine N6-methylation of Active Genes in Fungi.</title>
        <authorList>
            <consortium name="DOE Joint Genome Institute"/>
            <person name="Mondo S.J."/>
            <person name="Dannebaum R.O."/>
            <person name="Kuo R.C."/>
            <person name="Labutti K."/>
            <person name="Haridas S."/>
            <person name="Kuo A."/>
            <person name="Salamov A."/>
            <person name="Ahrendt S.R."/>
            <person name="Lipzen A."/>
            <person name="Sullivan W."/>
            <person name="Andreopoulos W.B."/>
            <person name="Clum A."/>
            <person name="Lindquist E."/>
            <person name="Daum C."/>
            <person name="Ramamoorthy G.K."/>
            <person name="Gryganskyi A."/>
            <person name="Culley D."/>
            <person name="Magnuson J.K."/>
            <person name="James T.Y."/>
            <person name="O'Malley M.A."/>
            <person name="Stajich J.E."/>
            <person name="Spatafora J.W."/>
            <person name="Visel A."/>
            <person name="Grigoriev I.V."/>
        </authorList>
    </citation>
    <scope>NUCLEOTIDE SEQUENCE [LARGE SCALE GENOMIC DNA]</scope>
    <source>
        <strain evidence="19 20">ATCC 12442</strain>
    </source>
</reference>
<evidence type="ECO:0000259" key="18">
    <source>
        <dbReference type="PROSITE" id="PS51873"/>
    </source>
</evidence>
<evidence type="ECO:0000256" key="9">
    <source>
        <dbReference type="ARBA" id="ARBA00022771"/>
    </source>
</evidence>
<evidence type="ECO:0000313" key="20">
    <source>
        <dbReference type="Proteomes" id="UP000193922"/>
    </source>
</evidence>
<evidence type="ECO:0000256" key="8">
    <source>
        <dbReference type="ARBA" id="ARBA00022737"/>
    </source>
</evidence>
<evidence type="ECO:0000256" key="4">
    <source>
        <dbReference type="ARBA" id="ARBA00012251"/>
    </source>
</evidence>
<dbReference type="CDD" id="cd23820">
    <property type="entry name" value="RWD_RNF14"/>
    <property type="match status" value="1"/>
</dbReference>
<dbReference type="InterPro" id="IPR047548">
    <property type="entry name" value="Rcat_RBR_RNF14"/>
</dbReference>
<dbReference type="PROSITE" id="PS50908">
    <property type="entry name" value="RWD"/>
    <property type="match status" value="1"/>
</dbReference>
<dbReference type="Gene3D" id="3.30.40.10">
    <property type="entry name" value="Zinc/RING finger domain, C3HC4 (zinc finger)"/>
    <property type="match status" value="1"/>
</dbReference>
<dbReference type="InterPro" id="IPR013083">
    <property type="entry name" value="Znf_RING/FYVE/PHD"/>
</dbReference>
<keyword evidence="6" id="KW-0812">Transmembrane</keyword>
<dbReference type="SMART" id="SM00591">
    <property type="entry name" value="RWD"/>
    <property type="match status" value="1"/>
</dbReference>
<dbReference type="InterPro" id="IPR031127">
    <property type="entry name" value="E3_UB_ligase_RBR"/>
</dbReference>
<dbReference type="InterPro" id="IPR001841">
    <property type="entry name" value="Znf_RING"/>
</dbReference>
<name>A0A1Y1W4M0_9FUNG</name>
<dbReference type="Pfam" id="PF22191">
    <property type="entry name" value="IBR_1"/>
    <property type="match status" value="1"/>
</dbReference>
<dbReference type="STRING" id="61395.A0A1Y1W4M0"/>
<dbReference type="FunFam" id="3.30.40.10:FF:000051">
    <property type="entry name" value="RBR-type E3 ubiquitin transferase"/>
    <property type="match status" value="1"/>
</dbReference>
<accession>A0A1Y1W4M0</accession>
<dbReference type="InterPro" id="IPR044066">
    <property type="entry name" value="TRIAD_supradom"/>
</dbReference>
<dbReference type="PROSITE" id="PS50089">
    <property type="entry name" value="ZF_RING_2"/>
    <property type="match status" value="1"/>
</dbReference>
<feature type="domain" description="RING-type" evidence="18">
    <location>
        <begin position="152"/>
        <end position="402"/>
    </location>
</feature>
<evidence type="ECO:0000256" key="6">
    <source>
        <dbReference type="ARBA" id="ARBA00022692"/>
    </source>
</evidence>
<keyword evidence="12" id="KW-1133">Transmembrane helix</keyword>
<keyword evidence="9 15" id="KW-0863">Zinc-finger</keyword>
<evidence type="ECO:0000313" key="19">
    <source>
        <dbReference type="EMBL" id="ORX68471.1"/>
    </source>
</evidence>
<keyword evidence="7" id="KW-0479">Metal-binding</keyword>
<evidence type="ECO:0000256" key="5">
    <source>
        <dbReference type="ARBA" id="ARBA00022679"/>
    </source>
</evidence>
<dbReference type="InterPro" id="IPR006575">
    <property type="entry name" value="RWD_dom"/>
</dbReference>
<dbReference type="Pfam" id="PF05773">
    <property type="entry name" value="RWD"/>
    <property type="match status" value="1"/>
</dbReference>
<keyword evidence="13" id="KW-0472">Membrane</keyword>
<gene>
    <name evidence="19" type="ORF">DL89DRAFT_268311</name>
</gene>
<dbReference type="Gene3D" id="3.10.110.10">
    <property type="entry name" value="Ubiquitin Conjugating Enzyme"/>
    <property type="match status" value="1"/>
</dbReference>
<evidence type="ECO:0000256" key="10">
    <source>
        <dbReference type="ARBA" id="ARBA00022786"/>
    </source>
</evidence>
<evidence type="ECO:0000256" key="12">
    <source>
        <dbReference type="ARBA" id="ARBA00022989"/>
    </source>
</evidence>
<feature type="domain" description="RING-type" evidence="16">
    <location>
        <begin position="156"/>
        <end position="201"/>
    </location>
</feature>
<dbReference type="Proteomes" id="UP000193922">
    <property type="component" value="Unassembled WGS sequence"/>
</dbReference>
<dbReference type="SMART" id="SM00647">
    <property type="entry name" value="IBR"/>
    <property type="match status" value="2"/>
</dbReference>
<dbReference type="PANTHER" id="PTHR11685">
    <property type="entry name" value="RBR FAMILY RING FINGER AND IBR DOMAIN-CONTAINING"/>
    <property type="match status" value="1"/>
</dbReference>
<evidence type="ECO:0000256" key="13">
    <source>
        <dbReference type="ARBA" id="ARBA00023136"/>
    </source>
</evidence>
<dbReference type="GO" id="GO:0005737">
    <property type="term" value="C:cytoplasm"/>
    <property type="evidence" value="ECO:0007669"/>
    <property type="project" value="UniProtKB-ARBA"/>
</dbReference>
<proteinExistence type="inferred from homology"/>
<comment type="similarity">
    <text evidence="14">Belongs to the RBR family. RNF14 subfamily.</text>
</comment>
<feature type="domain" description="RWD" evidence="17">
    <location>
        <begin position="10"/>
        <end position="125"/>
    </location>
</feature>
<sequence length="435" mass="48974">MEECSELRRYELEAMEAVYAEDCTIDYERSKGTVCIKLAEDLCETATRNSFGRAIHHLPPVQLSFTLPSLYPLQCPPEIKVACDWLTPESLVSITQLLNTIWSEDGGSGVLDIMVSSVRYDLDAANLQVLPESLDRIMSFDKLKEKEDFESHTYPCMICMEKQSGKHCVRLSCSHIHCRQCMAGYLGMLIDEGSVVSLRCPHPDCRKPSSSSRITAEELEDLVDAAHVLRYKDLLDKRRVEIDGGYAWCPRQGCGRAAKRDSSVDKLCVCSCRFAFCLMCSSVWHGTNYCKVNNQQVIVNKYRAALESNPDAVRQMERQYGKTVLARMLKAVLEEEETMEFIRSSTQQCPSCSLAIAKSYGCNHMVCSHCNTHFCYLCGAFIDKGDPFIHFNDKGSKCHMRLFEGIVEDEQTAEDAEDADEAEANLLINMALGDD</sequence>
<dbReference type="GeneID" id="63804521"/>
<evidence type="ECO:0000256" key="3">
    <source>
        <dbReference type="ARBA" id="ARBA00004906"/>
    </source>
</evidence>
<dbReference type="InterPro" id="IPR002867">
    <property type="entry name" value="IBR_dom"/>
</dbReference>
<dbReference type="InterPro" id="IPR016135">
    <property type="entry name" value="UBQ-conjugating_enzyme/RWD"/>
</dbReference>
<keyword evidence="5" id="KW-0808">Transferase</keyword>
<dbReference type="PROSITE" id="PS51873">
    <property type="entry name" value="TRIAD"/>
    <property type="match status" value="1"/>
</dbReference>
<evidence type="ECO:0000259" key="17">
    <source>
        <dbReference type="PROSITE" id="PS50908"/>
    </source>
</evidence>
<dbReference type="GO" id="GO:0031090">
    <property type="term" value="C:organelle membrane"/>
    <property type="evidence" value="ECO:0007669"/>
    <property type="project" value="UniProtKB-ARBA"/>
</dbReference>
<evidence type="ECO:0000256" key="7">
    <source>
        <dbReference type="ARBA" id="ARBA00022723"/>
    </source>
</evidence>